<evidence type="ECO:0000313" key="2">
    <source>
        <dbReference type="EMBL" id="AEM18577.1"/>
    </source>
</evidence>
<dbReference type="KEGG" id="bms:BR1240"/>
<gene>
    <name evidence="2" type="ordered locus">BS1330_I1236</name>
</gene>
<dbReference type="Proteomes" id="UP000007104">
    <property type="component" value="Chromosome I"/>
</dbReference>
<protein>
    <submittedName>
        <fullName evidence="2">Uncharacterized protein</fullName>
    </submittedName>
</protein>
<proteinExistence type="predicted"/>
<organism evidence="2 3">
    <name type="scientific">Brucella suis biovar 1 (strain 1330)</name>
    <dbReference type="NCBI Taxonomy" id="204722"/>
    <lineage>
        <taxon>Bacteria</taxon>
        <taxon>Pseudomonadati</taxon>
        <taxon>Pseudomonadota</taxon>
        <taxon>Alphaproteobacteria</taxon>
        <taxon>Hyphomicrobiales</taxon>
        <taxon>Brucellaceae</taxon>
        <taxon>Brucella/Ochrobactrum group</taxon>
        <taxon>Brucella</taxon>
    </lineage>
</organism>
<accession>A0A0H3G7C7</accession>
<feature type="region of interest" description="Disordered" evidence="1">
    <location>
        <begin position="13"/>
        <end position="34"/>
    </location>
</feature>
<keyword evidence="3" id="KW-1185">Reference proteome</keyword>
<sequence length="34" mass="3797">MSWWGANAGFWAFGEETSPPALDETPPNTYQQPI</sequence>
<evidence type="ECO:0000256" key="1">
    <source>
        <dbReference type="SAM" id="MobiDB-lite"/>
    </source>
</evidence>
<dbReference type="EMBL" id="CP002997">
    <property type="protein sequence ID" value="AEM18577.1"/>
    <property type="molecule type" value="Genomic_DNA"/>
</dbReference>
<dbReference type="HOGENOM" id="CLU_3372507_0_0_5"/>
<reference evidence="2 3" key="1">
    <citation type="journal article" date="2011" name="J. Bacteriol.">
        <title>Revised genome sequence of Brucella suis 1330.</title>
        <authorList>
            <person name="Tae H."/>
            <person name="Shallom S."/>
            <person name="Settlage R."/>
            <person name="Preston D."/>
            <person name="Adams L.G."/>
            <person name="Garner H.R."/>
        </authorList>
    </citation>
    <scope>NUCLEOTIDE SEQUENCE [LARGE SCALE GENOMIC DNA]</scope>
    <source>
        <strain evidence="2 3">1330</strain>
    </source>
</reference>
<dbReference type="AlphaFoldDB" id="A0A0H3G7C7"/>
<dbReference type="KEGG" id="bsi:BS1330_I1236"/>
<evidence type="ECO:0000313" key="3">
    <source>
        <dbReference type="Proteomes" id="UP000007104"/>
    </source>
</evidence>
<name>A0A0H3G7C7_BRUSU</name>